<dbReference type="PANTHER" id="PTHR42924">
    <property type="entry name" value="EXONUCLEASE"/>
    <property type="match status" value="1"/>
</dbReference>
<evidence type="ECO:0000259" key="2">
    <source>
        <dbReference type="Pfam" id="PF02811"/>
    </source>
</evidence>
<keyword evidence="1" id="KW-0812">Transmembrane</keyword>
<comment type="caution">
    <text evidence="3">The sequence shown here is derived from an EMBL/GenBank/DDBJ whole genome shotgun (WGS) entry which is preliminary data.</text>
</comment>
<dbReference type="PANTHER" id="PTHR42924:SF3">
    <property type="entry name" value="POLYMERASE_HISTIDINOL PHOSPHATASE N-TERMINAL DOMAIN-CONTAINING PROTEIN"/>
    <property type="match status" value="1"/>
</dbReference>
<feature type="transmembrane region" description="Helical" evidence="1">
    <location>
        <begin position="111"/>
        <end position="130"/>
    </location>
</feature>
<dbReference type="InterPro" id="IPR016195">
    <property type="entry name" value="Pol/histidinol_Pase-like"/>
</dbReference>
<name>A0A0F9WDY1_9ZZZZ</name>
<accession>A0A0F9WDY1</accession>
<dbReference type="InterPro" id="IPR052018">
    <property type="entry name" value="PHP_domain"/>
</dbReference>
<dbReference type="GO" id="GO:0004534">
    <property type="term" value="F:5'-3' RNA exonuclease activity"/>
    <property type="evidence" value="ECO:0007669"/>
    <property type="project" value="TreeGrafter"/>
</dbReference>
<organism evidence="3">
    <name type="scientific">marine sediment metagenome</name>
    <dbReference type="NCBI Taxonomy" id="412755"/>
    <lineage>
        <taxon>unclassified sequences</taxon>
        <taxon>metagenomes</taxon>
        <taxon>ecological metagenomes</taxon>
    </lineage>
</organism>
<protein>
    <recommendedName>
        <fullName evidence="2">PHP domain-containing protein</fullName>
    </recommendedName>
</protein>
<feature type="domain" description="PHP" evidence="2">
    <location>
        <begin position="147"/>
        <end position="205"/>
    </location>
</feature>
<feature type="transmembrane region" description="Helical" evidence="1">
    <location>
        <begin position="9"/>
        <end position="27"/>
    </location>
</feature>
<feature type="transmembrane region" description="Helical" evidence="1">
    <location>
        <begin position="448"/>
        <end position="469"/>
    </location>
</feature>
<dbReference type="Gene3D" id="3.20.20.140">
    <property type="entry name" value="Metal-dependent hydrolases"/>
    <property type="match status" value="1"/>
</dbReference>
<feature type="transmembrane region" description="Helical" evidence="1">
    <location>
        <begin position="413"/>
        <end position="433"/>
    </location>
</feature>
<keyword evidence="1" id="KW-1133">Transmembrane helix</keyword>
<sequence>MRRDKIEKLIIVASILLIIILATFFHFEIEFENTLTNLSDENFGVDISIWRYIFEPFLGVLLFFNRTLYPLEELPLALIWIIILYVLCCVIQAYSKKDGSKIVLLKKLSNLPLLLGICFSIFVLILFIPLPNNTIVNHSSNLVLVSTHAHTEYSHDGLISQEAMWRWHKRNEFDAFFISDHANHKKTLEFSQAQRNGEFEIAPLIIVGQEHSGTNHMSLLGLNGKFDTKGMSDKAVIDSVHQYGGAVIINHWFDGKGKEKEFYRDLGVDGFEIENVGSDLYYDREIFEELKKFCKTNNLTMIGGLDFHGYGRACSIYNALEIPNWKSMEPNEKERVILEIFKKNQQDKISVLMYKDRDYYSNTNLIFRPFLTLINYFRTLNFFQIISWIVWILLFQFSKKLMKRNHFNSDKIIVGISGFCVVFLLSLSIVYYFNGQAVKGYSKVYSEYSSILGFIGFILAVFVFILTYLRFFKKRNF</sequence>
<proteinExistence type="predicted"/>
<dbReference type="SUPFAM" id="SSF89550">
    <property type="entry name" value="PHP domain-like"/>
    <property type="match status" value="1"/>
</dbReference>
<reference evidence="3" key="1">
    <citation type="journal article" date="2015" name="Nature">
        <title>Complex archaea that bridge the gap between prokaryotes and eukaryotes.</title>
        <authorList>
            <person name="Spang A."/>
            <person name="Saw J.H."/>
            <person name="Jorgensen S.L."/>
            <person name="Zaremba-Niedzwiedzka K."/>
            <person name="Martijn J."/>
            <person name="Lind A.E."/>
            <person name="van Eijk R."/>
            <person name="Schleper C."/>
            <person name="Guy L."/>
            <person name="Ettema T.J."/>
        </authorList>
    </citation>
    <scope>NUCLEOTIDE SEQUENCE</scope>
</reference>
<feature type="transmembrane region" description="Helical" evidence="1">
    <location>
        <begin position="76"/>
        <end position="95"/>
    </location>
</feature>
<evidence type="ECO:0000256" key="1">
    <source>
        <dbReference type="SAM" id="Phobius"/>
    </source>
</evidence>
<dbReference type="AlphaFoldDB" id="A0A0F9WDY1"/>
<dbReference type="Pfam" id="PF02811">
    <property type="entry name" value="PHP"/>
    <property type="match status" value="1"/>
</dbReference>
<dbReference type="EMBL" id="LAZR01000176">
    <property type="protein sequence ID" value="KKN84061.1"/>
    <property type="molecule type" value="Genomic_DNA"/>
</dbReference>
<dbReference type="GO" id="GO:0035312">
    <property type="term" value="F:5'-3' DNA exonuclease activity"/>
    <property type="evidence" value="ECO:0007669"/>
    <property type="project" value="TreeGrafter"/>
</dbReference>
<keyword evidence="1" id="KW-0472">Membrane</keyword>
<dbReference type="InterPro" id="IPR004013">
    <property type="entry name" value="PHP_dom"/>
</dbReference>
<gene>
    <name evidence="3" type="ORF">LCGC14_0292680</name>
</gene>
<evidence type="ECO:0000313" key="3">
    <source>
        <dbReference type="EMBL" id="KKN84061.1"/>
    </source>
</evidence>